<feature type="compositionally biased region" description="Polar residues" evidence="1">
    <location>
        <begin position="195"/>
        <end position="207"/>
    </location>
</feature>
<dbReference type="EMBL" id="CP090169">
    <property type="protein sequence ID" value="UJO19827.1"/>
    <property type="molecule type" value="Genomic_DNA"/>
</dbReference>
<evidence type="ECO:0000256" key="1">
    <source>
        <dbReference type="SAM" id="MobiDB-lite"/>
    </source>
</evidence>
<dbReference type="OMA" id="SDSFYMA"/>
<dbReference type="KEGG" id="ffu:CLAFUR5_10002"/>
<feature type="region of interest" description="Disordered" evidence="1">
    <location>
        <begin position="188"/>
        <end position="284"/>
    </location>
</feature>
<feature type="region of interest" description="Disordered" evidence="1">
    <location>
        <begin position="298"/>
        <end position="337"/>
    </location>
</feature>
<reference evidence="2" key="1">
    <citation type="submission" date="2021-12" db="EMBL/GenBank/DDBJ databases">
        <authorList>
            <person name="Zaccaron A."/>
            <person name="Stergiopoulos I."/>
        </authorList>
    </citation>
    <scope>NUCLEOTIDE SEQUENCE</scope>
    <source>
        <strain evidence="2">Race5_Kim</strain>
    </source>
</reference>
<feature type="compositionally biased region" description="Polar residues" evidence="1">
    <location>
        <begin position="1"/>
        <end position="15"/>
    </location>
</feature>
<feature type="region of interest" description="Disordered" evidence="1">
    <location>
        <begin position="638"/>
        <end position="664"/>
    </location>
</feature>
<dbReference type="GeneID" id="71989880"/>
<keyword evidence="3" id="KW-1185">Reference proteome</keyword>
<feature type="compositionally biased region" description="Polar residues" evidence="1">
    <location>
        <begin position="153"/>
        <end position="163"/>
    </location>
</feature>
<dbReference type="AlphaFoldDB" id="A0A9Q8URL0"/>
<feature type="compositionally biased region" description="Basic and acidic residues" evidence="1">
    <location>
        <begin position="98"/>
        <end position="110"/>
    </location>
</feature>
<name>A0A9Q8URL0_PASFU</name>
<evidence type="ECO:0000313" key="3">
    <source>
        <dbReference type="Proteomes" id="UP000756132"/>
    </source>
</evidence>
<sequence length="786" mass="84731">MAPSNGIVSSASHVNGSKRPAAGKVVPAIPLALSKRSARPQPKPEIATKAVETNAKPAEHVEHVDKDSNALAEAVPKADEGVIQLQPDLAQAAVVHGVHSEKEEHEHEQDQATNKPSTDTPVSRGSAAMETSNGATPQSTPGEAAAQEPDLVNGQTEASSPTIIASPVSRRKTSDRFDMRQIMTGLPPVFVPSAGQHTPHSASSSFTRPYPPPGLAHGHPTHPSASSIVFGGGQDSASSSPAPPLSAGSAYAPPPQAAQPPFFAHAHHPSDPPRMGPPNGFMHHQSPMQRGTRQGFVPGPAQPYHPHAHMPRPHTPRDPGRQAGPPFTNGHGYPLQSRSASQASSIAYDVQRSGGDLQSPIAIEQQTDGRGMHPDQKAAFSGPGHLPAPRQHMGPPPPPTLTHPAFANDHNALAMRDHLYSHFESPELADCHLQISDETSGRRYFDGHKIILARSPTLLSLIRGSAAPTSGALKTQVTVPLQGQHVAVGPFFEALRFLYGGPLPDFDPFRNTGVDIPVDKRLDLAFKYIATGAWLDLTAFAHRGVEICSSLLHWETIPSTLAFTLDGGLGQMWPTKDGPEDGNEEKNSTCSSDDSFRQPEAGGAPRHDPYSSALLHRALDYMVHQFPPNFYLDQSAPQLASTPRLPTQPPTHESKPSRSDPRLSSIRFGDISAAEDHHQRPSHGTTNISSILLSLPFPLLKFLLEHPILTDRLGPDTVSSIMRQVVGEREARRQKALLQTRTAVIDILYWEELVEPYRQNKAGFRLTRRRRGINTPPSSNESDKAL</sequence>
<dbReference type="Gene3D" id="3.30.710.10">
    <property type="entry name" value="Potassium Channel Kv1.1, Chain A"/>
    <property type="match status" value="1"/>
</dbReference>
<feature type="compositionally biased region" description="Polar residues" evidence="1">
    <location>
        <begin position="111"/>
        <end position="141"/>
    </location>
</feature>
<feature type="compositionally biased region" description="Basic and acidic residues" evidence="1">
    <location>
        <begin position="57"/>
        <end position="68"/>
    </location>
</feature>
<dbReference type="InterPro" id="IPR011333">
    <property type="entry name" value="SKP1/BTB/POZ_sf"/>
</dbReference>
<proteinExistence type="predicted"/>
<protein>
    <recommendedName>
        <fullName evidence="4">BTB domain-containing protein</fullName>
    </recommendedName>
</protein>
<dbReference type="OrthoDB" id="5329403at2759"/>
<dbReference type="Proteomes" id="UP000756132">
    <property type="component" value="Chromosome 7"/>
</dbReference>
<feature type="region of interest" description="Disordered" evidence="1">
    <location>
        <begin position="1"/>
        <end position="75"/>
    </location>
</feature>
<feature type="region of interest" description="Disordered" evidence="1">
    <location>
        <begin position="93"/>
        <end position="176"/>
    </location>
</feature>
<organism evidence="2 3">
    <name type="scientific">Passalora fulva</name>
    <name type="common">Tomato leaf mold</name>
    <name type="synonym">Cladosporium fulvum</name>
    <dbReference type="NCBI Taxonomy" id="5499"/>
    <lineage>
        <taxon>Eukaryota</taxon>
        <taxon>Fungi</taxon>
        <taxon>Dikarya</taxon>
        <taxon>Ascomycota</taxon>
        <taxon>Pezizomycotina</taxon>
        <taxon>Dothideomycetes</taxon>
        <taxon>Dothideomycetidae</taxon>
        <taxon>Mycosphaerellales</taxon>
        <taxon>Mycosphaerellaceae</taxon>
        <taxon>Fulvia</taxon>
    </lineage>
</organism>
<reference evidence="2" key="2">
    <citation type="journal article" date="2022" name="Microb. Genom.">
        <title>A chromosome-scale genome assembly of the tomato pathogen Cladosporium fulvum reveals a compartmentalized genome architecture and the presence of a dispensable chromosome.</title>
        <authorList>
            <person name="Zaccaron A.Z."/>
            <person name="Chen L.H."/>
            <person name="Samaras A."/>
            <person name="Stergiopoulos I."/>
        </authorList>
    </citation>
    <scope>NUCLEOTIDE SEQUENCE</scope>
    <source>
        <strain evidence="2">Race5_Kim</strain>
    </source>
</reference>
<evidence type="ECO:0008006" key="4">
    <source>
        <dbReference type="Google" id="ProtNLM"/>
    </source>
</evidence>
<feature type="region of interest" description="Disordered" evidence="1">
    <location>
        <begin position="568"/>
        <end position="609"/>
    </location>
</feature>
<dbReference type="RefSeq" id="XP_047764193.1">
    <property type="nucleotide sequence ID" value="XM_047909150.1"/>
</dbReference>
<feature type="compositionally biased region" description="Low complexity" evidence="1">
    <location>
        <begin position="236"/>
        <end position="251"/>
    </location>
</feature>
<feature type="compositionally biased region" description="Basic and acidic residues" evidence="1">
    <location>
        <begin position="652"/>
        <end position="661"/>
    </location>
</feature>
<evidence type="ECO:0000313" key="2">
    <source>
        <dbReference type="EMBL" id="UJO19827.1"/>
    </source>
</evidence>
<accession>A0A9Q8URL0</accession>
<gene>
    <name evidence="2" type="ORF">CLAFUR5_10002</name>
</gene>
<feature type="region of interest" description="Disordered" evidence="1">
    <location>
        <begin position="367"/>
        <end position="406"/>
    </location>
</feature>